<dbReference type="Pfam" id="PF00486">
    <property type="entry name" value="Trans_reg_C"/>
    <property type="match status" value="1"/>
</dbReference>
<evidence type="ECO:0000256" key="7">
    <source>
        <dbReference type="PROSITE-ProRule" id="PRU01091"/>
    </source>
</evidence>
<dbReference type="InterPro" id="IPR011006">
    <property type="entry name" value="CheY-like_superfamily"/>
</dbReference>
<gene>
    <name evidence="10" type="primary">phoB</name>
    <name evidence="10" type="ORF">AMOR_29980</name>
</gene>
<dbReference type="InterPro" id="IPR001789">
    <property type="entry name" value="Sig_transdc_resp-reg_receiver"/>
</dbReference>
<evidence type="ECO:0000259" key="9">
    <source>
        <dbReference type="PROSITE" id="PS51755"/>
    </source>
</evidence>
<dbReference type="PANTHER" id="PTHR48111:SF21">
    <property type="entry name" value="DNA-BINDING DUAL MASTER TRANSCRIPTIONAL REGULATOR RPAA"/>
    <property type="match status" value="1"/>
</dbReference>
<dbReference type="PROSITE" id="PS51755">
    <property type="entry name" value="OMPR_PHOB"/>
    <property type="match status" value="1"/>
</dbReference>
<dbReference type="Pfam" id="PF00072">
    <property type="entry name" value="Response_reg"/>
    <property type="match status" value="1"/>
</dbReference>
<feature type="domain" description="OmpR/PhoB-type" evidence="9">
    <location>
        <begin position="129"/>
        <end position="225"/>
    </location>
</feature>
<evidence type="ECO:0000259" key="8">
    <source>
        <dbReference type="PROSITE" id="PS50110"/>
    </source>
</evidence>
<dbReference type="EMBL" id="AP025591">
    <property type="protein sequence ID" value="BDG04002.1"/>
    <property type="molecule type" value="Genomic_DNA"/>
</dbReference>
<accession>A0ABM7WWY1</accession>
<keyword evidence="5" id="KW-0804">Transcription</keyword>
<name>A0ABM7WWY1_9BACT</name>
<protein>
    <submittedName>
        <fullName evidence="10">DNA-binding response regulator</fullName>
    </submittedName>
</protein>
<dbReference type="SUPFAM" id="SSF52172">
    <property type="entry name" value="CheY-like"/>
    <property type="match status" value="1"/>
</dbReference>
<dbReference type="Gene3D" id="3.40.50.2300">
    <property type="match status" value="1"/>
</dbReference>
<proteinExistence type="predicted"/>
<keyword evidence="3" id="KW-0805">Transcription regulation</keyword>
<dbReference type="PANTHER" id="PTHR48111">
    <property type="entry name" value="REGULATOR OF RPOS"/>
    <property type="match status" value="1"/>
</dbReference>
<evidence type="ECO:0000313" key="11">
    <source>
        <dbReference type="Proteomes" id="UP001162891"/>
    </source>
</evidence>
<dbReference type="SMART" id="SM00448">
    <property type="entry name" value="REC"/>
    <property type="match status" value="1"/>
</dbReference>
<dbReference type="RefSeq" id="WP_248352377.1">
    <property type="nucleotide sequence ID" value="NZ_AP025591.1"/>
</dbReference>
<evidence type="ECO:0000256" key="1">
    <source>
        <dbReference type="ARBA" id="ARBA00022553"/>
    </source>
</evidence>
<evidence type="ECO:0000256" key="2">
    <source>
        <dbReference type="ARBA" id="ARBA00023012"/>
    </source>
</evidence>
<keyword evidence="11" id="KW-1185">Reference proteome</keyword>
<evidence type="ECO:0000256" key="4">
    <source>
        <dbReference type="ARBA" id="ARBA00023125"/>
    </source>
</evidence>
<reference evidence="11" key="1">
    <citation type="journal article" date="2022" name="Int. J. Syst. Evol. Microbiol.">
        <title>Anaeromyxobacter oryzae sp. nov., Anaeromyxobacter diazotrophicus sp. nov. and Anaeromyxobacter paludicola sp. nov., isolated from paddy soils.</title>
        <authorList>
            <person name="Itoh H."/>
            <person name="Xu Z."/>
            <person name="Mise K."/>
            <person name="Masuda Y."/>
            <person name="Ushijima N."/>
            <person name="Hayakawa C."/>
            <person name="Shiratori Y."/>
            <person name="Senoo K."/>
        </authorList>
    </citation>
    <scope>NUCLEOTIDE SEQUENCE [LARGE SCALE GENOMIC DNA]</scope>
    <source>
        <strain evidence="11">Red232</strain>
    </source>
</reference>
<dbReference type="SUPFAM" id="SSF46894">
    <property type="entry name" value="C-terminal effector domain of the bipartite response regulators"/>
    <property type="match status" value="1"/>
</dbReference>
<dbReference type="CDD" id="cd00383">
    <property type="entry name" value="trans_reg_C"/>
    <property type="match status" value="1"/>
</dbReference>
<dbReference type="InterPro" id="IPR039420">
    <property type="entry name" value="WalR-like"/>
</dbReference>
<dbReference type="InterPro" id="IPR016032">
    <property type="entry name" value="Sig_transdc_resp-reg_C-effctor"/>
</dbReference>
<keyword evidence="1 6" id="KW-0597">Phosphoprotein</keyword>
<evidence type="ECO:0000256" key="3">
    <source>
        <dbReference type="ARBA" id="ARBA00023015"/>
    </source>
</evidence>
<sequence>MTSVLLVDDERDLLSLVDFNLRAAGFETLLATTGEQALAHLRRRVPDLVLLDVMLPDVSGTEVCRRIKSDARTRHVPVVMLTAKGEEVDRVVGFELGADDYVTKPFSVRELVLRLKAVLRRGAGGPAERPPESVGPIRIDVDAHRAFADGVEIPLTPLEFKLLLTLMSRLGRVQSREQLLEDVWDMSSEVETRTVDTHVKRLREKLGSGRDLLETVRGVGYRLVDPSEKR</sequence>
<organism evidence="10 11">
    <name type="scientific">Anaeromyxobacter oryzae</name>
    <dbReference type="NCBI Taxonomy" id="2918170"/>
    <lineage>
        <taxon>Bacteria</taxon>
        <taxon>Pseudomonadati</taxon>
        <taxon>Myxococcota</taxon>
        <taxon>Myxococcia</taxon>
        <taxon>Myxococcales</taxon>
        <taxon>Cystobacterineae</taxon>
        <taxon>Anaeromyxobacteraceae</taxon>
        <taxon>Anaeromyxobacter</taxon>
    </lineage>
</organism>
<feature type="modified residue" description="4-aspartylphosphate" evidence="6">
    <location>
        <position position="52"/>
    </location>
</feature>
<dbReference type="PROSITE" id="PS50110">
    <property type="entry name" value="RESPONSE_REGULATORY"/>
    <property type="match status" value="1"/>
</dbReference>
<dbReference type="SMART" id="SM00862">
    <property type="entry name" value="Trans_reg_C"/>
    <property type="match status" value="1"/>
</dbReference>
<keyword evidence="4 7" id="KW-0238">DNA-binding</keyword>
<keyword evidence="2" id="KW-0902">Two-component regulatory system</keyword>
<evidence type="ECO:0000256" key="5">
    <source>
        <dbReference type="ARBA" id="ARBA00023163"/>
    </source>
</evidence>
<dbReference type="GO" id="GO:0003677">
    <property type="term" value="F:DNA binding"/>
    <property type="evidence" value="ECO:0007669"/>
    <property type="project" value="UniProtKB-KW"/>
</dbReference>
<dbReference type="Proteomes" id="UP001162891">
    <property type="component" value="Chromosome"/>
</dbReference>
<feature type="DNA-binding region" description="OmpR/PhoB-type" evidence="7">
    <location>
        <begin position="129"/>
        <end position="225"/>
    </location>
</feature>
<dbReference type="InterPro" id="IPR001867">
    <property type="entry name" value="OmpR/PhoB-type_DNA-bd"/>
</dbReference>
<dbReference type="InterPro" id="IPR036388">
    <property type="entry name" value="WH-like_DNA-bd_sf"/>
</dbReference>
<evidence type="ECO:0000313" key="10">
    <source>
        <dbReference type="EMBL" id="BDG04002.1"/>
    </source>
</evidence>
<feature type="domain" description="Response regulatory" evidence="8">
    <location>
        <begin position="3"/>
        <end position="119"/>
    </location>
</feature>
<dbReference type="Gene3D" id="1.10.10.10">
    <property type="entry name" value="Winged helix-like DNA-binding domain superfamily/Winged helix DNA-binding domain"/>
    <property type="match status" value="1"/>
</dbReference>
<evidence type="ECO:0000256" key="6">
    <source>
        <dbReference type="PROSITE-ProRule" id="PRU00169"/>
    </source>
</evidence>
<dbReference type="Gene3D" id="6.10.250.690">
    <property type="match status" value="1"/>
</dbReference>